<reference evidence="3 4" key="2">
    <citation type="submission" date="2020-03" db="EMBL/GenBank/DDBJ databases">
        <authorList>
            <person name="Ichikawa N."/>
            <person name="Kimura A."/>
            <person name="Kitahashi Y."/>
            <person name="Uohara A."/>
        </authorList>
    </citation>
    <scope>NUCLEOTIDE SEQUENCE [LARGE SCALE GENOMIC DNA]</scope>
    <source>
        <strain evidence="3 4">NBRC 108638</strain>
    </source>
</reference>
<dbReference type="AlphaFoldDB" id="A0A6V8L317"/>
<feature type="domain" description="Agd3 deacetylase" evidence="1">
    <location>
        <begin position="422"/>
        <end position="668"/>
    </location>
</feature>
<evidence type="ECO:0000313" key="3">
    <source>
        <dbReference type="EMBL" id="GFJ89171.1"/>
    </source>
</evidence>
<reference evidence="3 4" key="1">
    <citation type="submission" date="2020-03" db="EMBL/GenBank/DDBJ databases">
        <title>Whole genome shotgun sequence of Phytohabitans rumicis NBRC 108638.</title>
        <authorList>
            <person name="Komaki H."/>
            <person name="Tamura T."/>
        </authorList>
    </citation>
    <scope>NUCLEOTIDE SEQUENCE [LARGE SCALE GENOMIC DNA]</scope>
    <source>
        <strain evidence="3 4">NBRC 108638</strain>
    </source>
</reference>
<sequence>MAWEAEILMKTRVLAGRFAARIAAVLVMLLVCVMASAGNQAVAKKAPPDPGGLVAAGQGGVLGGGKLRPTKPTIPKALPKTNLTKIPIKDPKKPSTSTSRLSTSAAAAAAVAVAPEKVGLRQLIVALDSTDFGLATWKSTLDRMGTPYDVLLAASEPLTWERLTRADGGGRYTSILLSNNSLLMSDGAGGFVSAFDADEWNLLWQYERDYKVRQVSLYTAYGTFPEDYCLRAGTEGGVGDTPINATLSTTGRQQFDYLIPTVRVPISLSYVYYSTLAAGCTATATMNSGTNTLGVISTSTDGRERAALTFTSNQYLVQTFLLAYGLVRWATKGVFVGERRHYLEVDVDDWFNYTDHLFPDGHLETDPGFRMSGTDANSTNQQQNAMRSRYPRANQFQLNVPYNGEGIHRTAHGSCTSLLSPDPLTSYSRCLRNNFRWINHTYSHPKMNFTPYAENLTEIQQNLTVARQRGFTVPTEVLKTGEYSGLGVYHPDPNNDIDPPTDHGLMASNADLLRAAKDAGVKYLHGNMSFPSHVPSCFNCGIYHPMEPSLLLVPDWPTNIAYHVTAPAEETLFYNSFYGPNGKFPFWPRDLTYNEIVGFESDIALQHVMSGSVYAHTLHQGNLRQYASGKSLTFDWVNEIARKYSLYYQVPLQTPTWPNLAAYVANRTSHFATGSGGADVVWDRTANTLTATSPVTGGLFLTGVRATGFATYGTDSISWVTLSANTPRTFTPVPRTTA</sequence>
<feature type="domain" description="Agd3 CBM87" evidence="2">
    <location>
        <begin position="122"/>
        <end position="275"/>
    </location>
</feature>
<dbReference type="InterPro" id="IPR056826">
    <property type="entry name" value="Agd3_CE"/>
</dbReference>
<dbReference type="Pfam" id="PF25115">
    <property type="entry name" value="Agd3_CE"/>
    <property type="match status" value="1"/>
</dbReference>
<name>A0A6V8L317_9ACTN</name>
<dbReference type="InterPro" id="IPR056827">
    <property type="entry name" value="CBM87_Agd3"/>
</dbReference>
<dbReference type="Pfam" id="PF25116">
    <property type="entry name" value="CBM87_Agd3"/>
    <property type="match status" value="1"/>
</dbReference>
<evidence type="ECO:0000313" key="4">
    <source>
        <dbReference type="Proteomes" id="UP000482960"/>
    </source>
</evidence>
<evidence type="ECO:0000259" key="2">
    <source>
        <dbReference type="Pfam" id="PF25116"/>
    </source>
</evidence>
<dbReference type="EMBL" id="BLPG01000001">
    <property type="protein sequence ID" value="GFJ89171.1"/>
    <property type="molecule type" value="Genomic_DNA"/>
</dbReference>
<keyword evidence="4" id="KW-1185">Reference proteome</keyword>
<evidence type="ECO:0000259" key="1">
    <source>
        <dbReference type="Pfam" id="PF25115"/>
    </source>
</evidence>
<proteinExistence type="predicted"/>
<organism evidence="3 4">
    <name type="scientific">Phytohabitans rumicis</name>
    <dbReference type="NCBI Taxonomy" id="1076125"/>
    <lineage>
        <taxon>Bacteria</taxon>
        <taxon>Bacillati</taxon>
        <taxon>Actinomycetota</taxon>
        <taxon>Actinomycetes</taxon>
        <taxon>Micromonosporales</taxon>
        <taxon>Micromonosporaceae</taxon>
    </lineage>
</organism>
<dbReference type="Proteomes" id="UP000482960">
    <property type="component" value="Unassembled WGS sequence"/>
</dbReference>
<comment type="caution">
    <text evidence="3">The sequence shown here is derived from an EMBL/GenBank/DDBJ whole genome shotgun (WGS) entry which is preliminary data.</text>
</comment>
<gene>
    <name evidence="3" type="ORF">Prum_028130</name>
</gene>
<protein>
    <submittedName>
        <fullName evidence="3">Uncharacterized protein</fullName>
    </submittedName>
</protein>
<accession>A0A6V8L317</accession>